<keyword evidence="3 6" id="KW-0238">DNA-binding</keyword>
<evidence type="ECO:0000313" key="6">
    <source>
        <dbReference type="EMBL" id="SMH38063.1"/>
    </source>
</evidence>
<dbReference type="PANTHER" id="PTHR30419:SF8">
    <property type="entry name" value="NITROGEN ASSIMILATION TRANSCRIPTIONAL ACTIVATOR-RELATED"/>
    <property type="match status" value="1"/>
</dbReference>
<dbReference type="EMBL" id="FXBL01000004">
    <property type="protein sequence ID" value="SMH38063.1"/>
    <property type="molecule type" value="Genomic_DNA"/>
</dbReference>
<dbReference type="RefSeq" id="WP_085464039.1">
    <property type="nucleotide sequence ID" value="NZ_FXBL01000004.1"/>
</dbReference>
<dbReference type="PROSITE" id="PS50931">
    <property type="entry name" value="HTH_LYSR"/>
    <property type="match status" value="1"/>
</dbReference>
<dbReference type="PANTHER" id="PTHR30419">
    <property type="entry name" value="HTH-TYPE TRANSCRIPTIONAL REGULATOR YBHD"/>
    <property type="match status" value="1"/>
</dbReference>
<keyword evidence="7" id="KW-1185">Reference proteome</keyword>
<dbReference type="Pfam" id="PF00126">
    <property type="entry name" value="HTH_1"/>
    <property type="match status" value="1"/>
</dbReference>
<reference evidence="6 7" key="1">
    <citation type="submission" date="2017-04" db="EMBL/GenBank/DDBJ databases">
        <authorList>
            <person name="Afonso C.L."/>
            <person name="Miller P.J."/>
            <person name="Scott M.A."/>
            <person name="Spackman E."/>
            <person name="Goraichik I."/>
            <person name="Dimitrov K.M."/>
            <person name="Suarez D.L."/>
            <person name="Swayne D.E."/>
        </authorList>
    </citation>
    <scope>NUCLEOTIDE SEQUENCE [LARGE SCALE GENOMIC DNA]</scope>
    <source>
        <strain evidence="6 7">B5P</strain>
    </source>
</reference>
<keyword evidence="2" id="KW-0805">Transcription regulation</keyword>
<evidence type="ECO:0000256" key="3">
    <source>
        <dbReference type="ARBA" id="ARBA00023125"/>
    </source>
</evidence>
<comment type="similarity">
    <text evidence="1">Belongs to the LysR transcriptional regulatory family.</text>
</comment>
<dbReference type="Gene3D" id="3.40.190.290">
    <property type="match status" value="1"/>
</dbReference>
<gene>
    <name evidence="6" type="ORF">SAMN02982922_2011</name>
</gene>
<dbReference type="GO" id="GO:0003677">
    <property type="term" value="F:DNA binding"/>
    <property type="evidence" value="ECO:0007669"/>
    <property type="project" value="UniProtKB-KW"/>
</dbReference>
<dbReference type="GO" id="GO:0003700">
    <property type="term" value="F:DNA-binding transcription factor activity"/>
    <property type="evidence" value="ECO:0007669"/>
    <property type="project" value="InterPro"/>
</dbReference>
<dbReference type="GO" id="GO:0005829">
    <property type="term" value="C:cytosol"/>
    <property type="evidence" value="ECO:0007669"/>
    <property type="project" value="TreeGrafter"/>
</dbReference>
<dbReference type="InterPro" id="IPR050950">
    <property type="entry name" value="HTH-type_LysR_regulators"/>
</dbReference>
<dbReference type="InterPro" id="IPR036388">
    <property type="entry name" value="WH-like_DNA-bd_sf"/>
</dbReference>
<dbReference type="SUPFAM" id="SSF46785">
    <property type="entry name" value="Winged helix' DNA-binding domain"/>
    <property type="match status" value="1"/>
</dbReference>
<evidence type="ECO:0000313" key="7">
    <source>
        <dbReference type="Proteomes" id="UP000193083"/>
    </source>
</evidence>
<dbReference type="SUPFAM" id="SSF53850">
    <property type="entry name" value="Periplasmic binding protein-like II"/>
    <property type="match status" value="1"/>
</dbReference>
<dbReference type="OrthoDB" id="7840053at2"/>
<dbReference type="Proteomes" id="UP000193083">
    <property type="component" value="Unassembled WGS sequence"/>
</dbReference>
<proteinExistence type="inferred from homology"/>
<dbReference type="Gene3D" id="1.10.10.10">
    <property type="entry name" value="Winged helix-like DNA-binding domain superfamily/Winged helix DNA-binding domain"/>
    <property type="match status" value="1"/>
</dbReference>
<dbReference type="InterPro" id="IPR000847">
    <property type="entry name" value="LysR_HTH_N"/>
</dbReference>
<organism evidence="6 7">
    <name type="scientific">Mesorhizobium australicum</name>
    <dbReference type="NCBI Taxonomy" id="536018"/>
    <lineage>
        <taxon>Bacteria</taxon>
        <taxon>Pseudomonadati</taxon>
        <taxon>Pseudomonadota</taxon>
        <taxon>Alphaproteobacteria</taxon>
        <taxon>Hyphomicrobiales</taxon>
        <taxon>Phyllobacteriaceae</taxon>
        <taxon>Mesorhizobium</taxon>
    </lineage>
</organism>
<evidence type="ECO:0000256" key="2">
    <source>
        <dbReference type="ARBA" id="ARBA00023015"/>
    </source>
</evidence>
<evidence type="ECO:0000256" key="4">
    <source>
        <dbReference type="ARBA" id="ARBA00023163"/>
    </source>
</evidence>
<name>A0A1X7NJN5_9HYPH</name>
<evidence type="ECO:0000256" key="1">
    <source>
        <dbReference type="ARBA" id="ARBA00009437"/>
    </source>
</evidence>
<dbReference type="AlphaFoldDB" id="A0A1X7NJN5"/>
<protein>
    <submittedName>
        <fullName evidence="6">DNA-binding transcriptional regulator, LysR family</fullName>
    </submittedName>
</protein>
<feature type="domain" description="HTH lysR-type" evidence="5">
    <location>
        <begin position="11"/>
        <end position="68"/>
    </location>
</feature>
<accession>A0A1X7NJN5</accession>
<keyword evidence="4" id="KW-0804">Transcription</keyword>
<dbReference type="InterPro" id="IPR036390">
    <property type="entry name" value="WH_DNA-bd_sf"/>
</dbReference>
<evidence type="ECO:0000259" key="5">
    <source>
        <dbReference type="PROSITE" id="PS50931"/>
    </source>
</evidence>
<dbReference type="InterPro" id="IPR005119">
    <property type="entry name" value="LysR_subst-bd"/>
</dbReference>
<dbReference type="Pfam" id="PF03466">
    <property type="entry name" value="LysR_substrate"/>
    <property type="match status" value="1"/>
</dbReference>
<sequence length="345" mass="38506">MISTNFLRQRLKIRHLRLIRAINEMKSISLAAEQMGVTQAAVSKTKAEIEDIIGMPLFRHDLERWQPTEIGARLIDAAYLILSEIDSVNDELMHLREGVHGSVVVGIRTYALLPNLATAVARFKAIFPKIAVSLIDAPYHELMEQAERGHVDLIISPLADDEPRFKHVSVPIKAAHHMIFASRGHPLLAESNPVWRDAVQYPWCVAPIGTRTRRHLEVLLKKLDLPFPADVIETNSLVLSLALLREAQLLTVLPVAIGQGLDVYANAGSPASDTHMGQGVGERVNLPIYDIGDTVQLTWLSDRVLSPATCRLRDFLILRFNPKESRSVPNFRWTGPPVEPDSLSF</sequence>